<evidence type="ECO:0000313" key="3">
    <source>
        <dbReference type="EMBL" id="CAE8631750.1"/>
    </source>
</evidence>
<keyword evidence="1" id="KW-0812">Transmembrane</keyword>
<feature type="transmembrane region" description="Helical" evidence="1">
    <location>
        <begin position="296"/>
        <end position="320"/>
    </location>
</feature>
<feature type="chain" id="PRO_5032756984" evidence="2">
    <location>
        <begin position="17"/>
        <end position="564"/>
    </location>
</feature>
<feature type="transmembrane region" description="Helical" evidence="1">
    <location>
        <begin position="341"/>
        <end position="363"/>
    </location>
</feature>
<dbReference type="AlphaFoldDB" id="A0A813H1U5"/>
<comment type="caution">
    <text evidence="3">The sequence shown here is derived from an EMBL/GenBank/DDBJ whole genome shotgun (WGS) entry which is preliminary data.</text>
</comment>
<protein>
    <submittedName>
        <fullName evidence="3">Uncharacterized protein</fullName>
    </submittedName>
</protein>
<feature type="non-terminal residue" evidence="3">
    <location>
        <position position="564"/>
    </location>
</feature>
<keyword evidence="1" id="KW-1133">Transmembrane helix</keyword>
<keyword evidence="2" id="KW-0732">Signal</keyword>
<feature type="transmembrane region" description="Helical" evidence="1">
    <location>
        <begin position="171"/>
        <end position="191"/>
    </location>
</feature>
<gene>
    <name evidence="3" type="ORF">PGLA1383_LOCUS47751</name>
</gene>
<feature type="transmembrane region" description="Helical" evidence="1">
    <location>
        <begin position="497"/>
        <end position="519"/>
    </location>
</feature>
<evidence type="ECO:0000256" key="1">
    <source>
        <dbReference type="SAM" id="Phobius"/>
    </source>
</evidence>
<dbReference type="OrthoDB" id="427696at2759"/>
<evidence type="ECO:0000313" key="4">
    <source>
        <dbReference type="Proteomes" id="UP000654075"/>
    </source>
</evidence>
<dbReference type="Proteomes" id="UP000654075">
    <property type="component" value="Unassembled WGS sequence"/>
</dbReference>
<sequence>MPAIVHQLLSLVVGDAAILRLKSSEPSTAEGCVWPACAPACAPCAKTMKGKTCMTSATYCQENSECLIGNCYAEPGYCYAKEFPKIANCHMGALPPKPKFNNDFILRIGLAPPIPYSNSTQEEWFTWSLECICAPFVFMVLGLGMTYLTVKSVATGTDQRLKWLPIHSRRFLVASGIVGTCVVFLTMWHHIHTVNTQAGVVNKDIDFLEQALKRSQGLTRYLIIAQASYNQTLQEAPASCGASNPVATQLVTMLAGALGSQLTQVDILLKLFLQSLDDGDQLLSIGRQDYLEPSHFWFALLPAIPVMMIGAAATVVSLFWRCQRRRGKTISKTDFERYAPYLGSIMAFAVITAAGFLYVSVVISGLCFNIDSNLVHLSESATLGSTLKSKYNVDAVVQHAARYYIAGTNVNPLITVLQNLQAGLHTVNNFYAEYEWVVNAAATSCSGLTNLNPKRIVDALLYSVGGAEELLNAEHLWPHYHNSVHEVVCRHTPKSMLLMWFTGSLLFLVIVPLKVIMIIRHFRDAEKEVDYTQLDELPLKAPVKDIRTALDGLDSTQQAWVLDQ</sequence>
<proteinExistence type="predicted"/>
<feature type="transmembrane region" description="Helical" evidence="1">
    <location>
        <begin position="124"/>
        <end position="150"/>
    </location>
</feature>
<evidence type="ECO:0000256" key="2">
    <source>
        <dbReference type="SAM" id="SignalP"/>
    </source>
</evidence>
<feature type="signal peptide" evidence="2">
    <location>
        <begin position="1"/>
        <end position="16"/>
    </location>
</feature>
<organism evidence="3 4">
    <name type="scientific">Polarella glacialis</name>
    <name type="common">Dinoflagellate</name>
    <dbReference type="NCBI Taxonomy" id="89957"/>
    <lineage>
        <taxon>Eukaryota</taxon>
        <taxon>Sar</taxon>
        <taxon>Alveolata</taxon>
        <taxon>Dinophyceae</taxon>
        <taxon>Suessiales</taxon>
        <taxon>Suessiaceae</taxon>
        <taxon>Polarella</taxon>
    </lineage>
</organism>
<keyword evidence="1" id="KW-0472">Membrane</keyword>
<keyword evidence="4" id="KW-1185">Reference proteome</keyword>
<dbReference type="EMBL" id="CAJNNV010030196">
    <property type="protein sequence ID" value="CAE8631750.1"/>
    <property type="molecule type" value="Genomic_DNA"/>
</dbReference>
<accession>A0A813H1U5</accession>
<reference evidence="3" key="1">
    <citation type="submission" date="2021-02" db="EMBL/GenBank/DDBJ databases">
        <authorList>
            <person name="Dougan E. K."/>
            <person name="Rhodes N."/>
            <person name="Thang M."/>
            <person name="Chan C."/>
        </authorList>
    </citation>
    <scope>NUCLEOTIDE SEQUENCE</scope>
</reference>
<name>A0A813H1U5_POLGL</name>